<name>A0A7L1Q1P6_ORIOR</name>
<dbReference type="GO" id="GO:0006508">
    <property type="term" value="P:proteolysis"/>
    <property type="evidence" value="ECO:0007669"/>
    <property type="project" value="UniProtKB-KW"/>
</dbReference>
<feature type="domain" description="Peptidase A2" evidence="3">
    <location>
        <begin position="145"/>
        <end position="158"/>
    </location>
</feature>
<dbReference type="InterPro" id="IPR051592">
    <property type="entry name" value="HERV-K_Pro_peptidase_A2"/>
</dbReference>
<evidence type="ECO:0000313" key="5">
    <source>
        <dbReference type="Proteomes" id="UP000534407"/>
    </source>
</evidence>
<keyword evidence="2" id="KW-0378">Hydrolase</keyword>
<gene>
    <name evidence="4" type="primary">Ervk9_4</name>
    <name evidence="4" type="ORF">ORIORI_R02351</name>
</gene>
<feature type="non-terminal residue" evidence="4">
    <location>
        <position position="158"/>
    </location>
</feature>
<proteinExistence type="predicted"/>
<evidence type="ECO:0000256" key="2">
    <source>
        <dbReference type="ARBA" id="ARBA00022750"/>
    </source>
</evidence>
<keyword evidence="1" id="KW-0645">Protease</keyword>
<dbReference type="GO" id="GO:0004190">
    <property type="term" value="F:aspartic-type endopeptidase activity"/>
    <property type="evidence" value="ECO:0007669"/>
    <property type="project" value="UniProtKB-KW"/>
</dbReference>
<dbReference type="EMBL" id="VXBT01012510">
    <property type="protein sequence ID" value="NXO17646.1"/>
    <property type="molecule type" value="Genomic_DNA"/>
</dbReference>
<sequence length="158" mass="16681">GSLGLDLETAVAVTVTGNRPQKIPTRVQGPLLINQQACRALLLGRSSSGLRGLFVLPGLINADFQGEICIVAQTLFPPMHIPKGSKIAQLIPMQQLTSAMEPITNQCRGSKGFGSSGGLALLTLDLRERPVVPAVFQCQGEDLRISVLLDPGADVTIV</sequence>
<keyword evidence="5" id="KW-1185">Reference proteome</keyword>
<dbReference type="SUPFAM" id="SSF51283">
    <property type="entry name" value="dUTPase-like"/>
    <property type="match status" value="1"/>
</dbReference>
<dbReference type="InterPro" id="IPR036157">
    <property type="entry name" value="dUTPase-like_sf"/>
</dbReference>
<dbReference type="PROSITE" id="PS50175">
    <property type="entry name" value="ASP_PROT_RETROV"/>
    <property type="match status" value="1"/>
</dbReference>
<dbReference type="InterPro" id="IPR001995">
    <property type="entry name" value="Peptidase_A2_cat"/>
</dbReference>
<evidence type="ECO:0000313" key="4">
    <source>
        <dbReference type="EMBL" id="NXO17646.1"/>
    </source>
</evidence>
<organism evidence="4 5">
    <name type="scientific">Oriolus oriolus</name>
    <name type="common">Eurasian golden oriole</name>
    <name type="synonym">Coracias oriolus</name>
    <dbReference type="NCBI Taxonomy" id="181099"/>
    <lineage>
        <taxon>Eukaryota</taxon>
        <taxon>Metazoa</taxon>
        <taxon>Chordata</taxon>
        <taxon>Craniata</taxon>
        <taxon>Vertebrata</taxon>
        <taxon>Euteleostomi</taxon>
        <taxon>Archelosauria</taxon>
        <taxon>Archosauria</taxon>
        <taxon>Dinosauria</taxon>
        <taxon>Saurischia</taxon>
        <taxon>Theropoda</taxon>
        <taxon>Coelurosauria</taxon>
        <taxon>Aves</taxon>
        <taxon>Neognathae</taxon>
        <taxon>Neoaves</taxon>
        <taxon>Telluraves</taxon>
        <taxon>Australaves</taxon>
        <taxon>Passeriformes</taxon>
        <taxon>Corvoidea</taxon>
        <taxon>Corvidae</taxon>
        <taxon>Oriolus</taxon>
    </lineage>
</organism>
<feature type="non-terminal residue" evidence="4">
    <location>
        <position position="1"/>
    </location>
</feature>
<keyword evidence="2" id="KW-0064">Aspartyl protease</keyword>
<evidence type="ECO:0000256" key="1">
    <source>
        <dbReference type="ARBA" id="ARBA00022670"/>
    </source>
</evidence>
<dbReference type="Proteomes" id="UP000534407">
    <property type="component" value="Unassembled WGS sequence"/>
</dbReference>
<dbReference type="Pfam" id="PF00692">
    <property type="entry name" value="dUTPase"/>
    <property type="match status" value="1"/>
</dbReference>
<reference evidence="4 5" key="1">
    <citation type="submission" date="2019-09" db="EMBL/GenBank/DDBJ databases">
        <title>Bird 10,000 Genomes (B10K) Project - Family phase.</title>
        <authorList>
            <person name="Zhang G."/>
        </authorList>
    </citation>
    <scope>NUCLEOTIDE SEQUENCE [LARGE SCALE GENOMIC DNA]</scope>
    <source>
        <strain evidence="4">B10K-DU-002-24</strain>
        <tissue evidence="4">Muscle</tissue>
    </source>
</reference>
<dbReference type="InterPro" id="IPR029054">
    <property type="entry name" value="dUTPase-like"/>
</dbReference>
<protein>
    <submittedName>
        <fullName evidence="4">POK9 protein</fullName>
    </submittedName>
</protein>
<comment type="caution">
    <text evidence="4">The sequence shown here is derived from an EMBL/GenBank/DDBJ whole genome shotgun (WGS) entry which is preliminary data.</text>
</comment>
<dbReference type="PANTHER" id="PTHR19422">
    <property type="entry name" value="GAG RETROVIRAL POLYPROTEIN"/>
    <property type="match status" value="1"/>
</dbReference>
<dbReference type="Gene3D" id="2.70.40.10">
    <property type="match status" value="1"/>
</dbReference>
<evidence type="ECO:0000259" key="3">
    <source>
        <dbReference type="PROSITE" id="PS50175"/>
    </source>
</evidence>
<accession>A0A7L1Q1P6</accession>
<dbReference type="PANTHER" id="PTHR19422:SF123">
    <property type="entry name" value="RT1 CLASS I, LOCUS CE15"/>
    <property type="match status" value="1"/>
</dbReference>
<dbReference type="AlphaFoldDB" id="A0A7L1Q1P6"/>